<dbReference type="KEGG" id="mbas:ALGA_0068"/>
<evidence type="ECO:0008006" key="3">
    <source>
        <dbReference type="Google" id="ProtNLM"/>
    </source>
</evidence>
<dbReference type="PROSITE" id="PS51257">
    <property type="entry name" value="PROKAR_LIPOPROTEIN"/>
    <property type="match status" value="1"/>
</dbReference>
<dbReference type="EMBL" id="AP018042">
    <property type="protein sequence ID" value="BAX78463.1"/>
    <property type="molecule type" value="Genomic_DNA"/>
</dbReference>
<dbReference type="AlphaFoldDB" id="A0A1Y1CEC3"/>
<reference evidence="2" key="2">
    <citation type="journal article" date="2020" name="Antonie Van Leeuwenhoek">
        <title>Labilibaculum antarcticum sp. nov., a novel facultative anaerobic, psychrotorelant bacterium isolated from marine sediment of Antarctica.</title>
        <authorList>
            <person name="Watanabe M."/>
            <person name="Kojima H."/>
            <person name="Fukui M."/>
        </authorList>
    </citation>
    <scope>NUCLEOTIDE SEQUENCE [LARGE SCALE GENOMIC DNA]</scope>
    <source>
        <strain evidence="2">SPP2</strain>
    </source>
</reference>
<gene>
    <name evidence="1" type="ORF">ALGA_0068</name>
</gene>
<dbReference type="SUPFAM" id="SSF53474">
    <property type="entry name" value="alpha/beta-Hydrolases"/>
    <property type="match status" value="1"/>
</dbReference>
<name>A0A1Y1CEC3_9BACT</name>
<dbReference type="Gene3D" id="2.60.120.430">
    <property type="entry name" value="Galactose-binding lectin"/>
    <property type="match status" value="1"/>
</dbReference>
<dbReference type="OrthoDB" id="9812921at2"/>
<proteinExistence type="predicted"/>
<accession>A0A1Y1CEC3</accession>
<evidence type="ECO:0000313" key="2">
    <source>
        <dbReference type="Proteomes" id="UP000218267"/>
    </source>
</evidence>
<dbReference type="InterPro" id="IPR029058">
    <property type="entry name" value="AB_hydrolase_fold"/>
</dbReference>
<reference evidence="1 2" key="1">
    <citation type="journal article" date="2018" name="Mar. Genomics">
        <title>Complete genome sequence of Marinifilaceae bacterium strain SPP2, isolated from the Antarctic marine sediment.</title>
        <authorList>
            <person name="Watanabe M."/>
            <person name="Kojima H."/>
            <person name="Fukui M."/>
        </authorList>
    </citation>
    <scope>NUCLEOTIDE SEQUENCE [LARGE SCALE GENOMIC DNA]</scope>
    <source>
        <strain evidence="1 2">SPP2</strain>
    </source>
</reference>
<keyword evidence="2" id="KW-1185">Reference proteome</keyword>
<dbReference type="RefSeq" id="WP_096427404.1">
    <property type="nucleotide sequence ID" value="NZ_AP018042.1"/>
</dbReference>
<organism evidence="1 2">
    <name type="scientific">Labilibaculum antarcticum</name>
    <dbReference type="NCBI Taxonomy" id="1717717"/>
    <lineage>
        <taxon>Bacteria</taxon>
        <taxon>Pseudomonadati</taxon>
        <taxon>Bacteroidota</taxon>
        <taxon>Bacteroidia</taxon>
        <taxon>Marinilabiliales</taxon>
        <taxon>Marinifilaceae</taxon>
        <taxon>Labilibaculum</taxon>
    </lineage>
</organism>
<dbReference type="Proteomes" id="UP000218267">
    <property type="component" value="Chromosome"/>
</dbReference>
<sequence>MTKQLFITLIIVFFTISCKTSSQEVELWNHIPNGTELPNSRGLEAEFLHETTNKTLYITSIEKLKYAWCTISTPENTWNLGKTQCIEAQFTNAGDVPVEIIFWVDANKGWDAVVAKAKLNVGESKTLSCNLRDTFPDGTRKINPNRINRIQFMLVKPQLDSRLVVSELKAVGSIDEWKTPIARLEVPDLEYTSPHEGKRVWYQPNSLKGSKKYTALYLPTDWKPNRKYPVIVEFPGNIYFTEHCYSSGRPEACTIGYGMSKGEGAIWISMPFVNDNSNDISEDGWENPDHTAKLSVETVTEIIQKYGGDKDKLILTGFSRGAIACGFIGLRNDAIASLWKGIHACQHYDGDGWQGAKMEDAKSRIKRFRGEYFHTDNSGEEPCKMLSEANISTQYVNSGLGAHASAMFLDDRTSTLELREWYQKLINPK</sequence>
<dbReference type="Gene3D" id="3.40.50.1820">
    <property type="entry name" value="alpha/beta hydrolase"/>
    <property type="match status" value="1"/>
</dbReference>
<protein>
    <recommendedName>
        <fullName evidence="3">Peptidase S9 prolyl oligopeptidase catalytic domain-containing protein</fullName>
    </recommendedName>
</protein>
<evidence type="ECO:0000313" key="1">
    <source>
        <dbReference type="EMBL" id="BAX78463.1"/>
    </source>
</evidence>